<dbReference type="FunFam" id="1.10.630.10:FF:000106">
    <property type="entry name" value="Cytochrome P450-DIT2"/>
    <property type="match status" value="1"/>
</dbReference>
<evidence type="ECO:0000256" key="2">
    <source>
        <dbReference type="ARBA" id="ARBA00022723"/>
    </source>
</evidence>
<dbReference type="RefSeq" id="XP_018185784.1">
    <property type="nucleotide sequence ID" value="XM_018329994.1"/>
</dbReference>
<dbReference type="InterPro" id="IPR017972">
    <property type="entry name" value="Cyt_P450_CS"/>
</dbReference>
<gene>
    <name evidence="6" type="ORF">L228DRAFT_213577</name>
</gene>
<dbReference type="InterPro" id="IPR036396">
    <property type="entry name" value="Cyt_P450_sf"/>
</dbReference>
<sequence length="489" mass="56308">MFAFLCVSAICFIAVTKLYFWTFFPPRNFPRNIPTVPFYVTLLPLFKDVDQEKIFKEYLEEPLATHGAVKIFFGARWNILLQKPEYMAEIFKDEKTYAKSGNQKKIPYSVLADYTGDNIISAHGDDWRLYQQVLKPGLQKQFDISSFCENALLLIRILKETNNRDGAVLVTPLLQRYTVANLGKAVFSADFQTMEKPDADVHLLQMAVKKEIFKPIFLTFPFLDALPIPSRKKARRTVQVFRDEFCKMVQKSHAGNCCSTESDNLGCRLISARKKSVLREKQFQDNMVISFVAGHENPQLLLSTLIYLLAKHQEIQEKLRREILCSGQDDPSHDMFKNMPYLTSVIYEALRLFPPISQLINRKTTRTVALGNEIIIPKGTYVGYHAYATGRDATCWGLDANEFLPERWGGTMPEIANKYRRAKSKAEFTSFHGGRRACLGEKLAILEARVTLFYLIQRLKWKLDPTWPERMTPAGPLYPRMLRVQVEEL</sequence>
<keyword evidence="4 5" id="KW-0349">Heme</keyword>
<dbReference type="CDD" id="cd11070">
    <property type="entry name" value="CYP56-like"/>
    <property type="match status" value="1"/>
</dbReference>
<organism evidence="6 7">
    <name type="scientific">Xylona heveae (strain CBS 132557 / TC161)</name>
    <dbReference type="NCBI Taxonomy" id="1328760"/>
    <lineage>
        <taxon>Eukaryota</taxon>
        <taxon>Fungi</taxon>
        <taxon>Dikarya</taxon>
        <taxon>Ascomycota</taxon>
        <taxon>Pezizomycotina</taxon>
        <taxon>Xylonomycetes</taxon>
        <taxon>Xylonales</taxon>
        <taxon>Xylonaceae</taxon>
        <taxon>Xylona</taxon>
    </lineage>
</organism>
<dbReference type="PRINTS" id="PR00463">
    <property type="entry name" value="EP450I"/>
</dbReference>
<dbReference type="GO" id="GO:0004497">
    <property type="term" value="F:monooxygenase activity"/>
    <property type="evidence" value="ECO:0007669"/>
    <property type="project" value="UniProtKB-KW"/>
</dbReference>
<dbReference type="GeneID" id="28895131"/>
<dbReference type="GO" id="GO:0030476">
    <property type="term" value="P:ascospore wall assembly"/>
    <property type="evidence" value="ECO:0007669"/>
    <property type="project" value="EnsemblFungi"/>
</dbReference>
<dbReference type="GO" id="GO:0005783">
    <property type="term" value="C:endoplasmic reticulum"/>
    <property type="evidence" value="ECO:0007669"/>
    <property type="project" value="EnsemblFungi"/>
</dbReference>
<comment type="cofactor">
    <cofactor evidence="1 4">
        <name>heme</name>
        <dbReference type="ChEBI" id="CHEBI:30413"/>
    </cofactor>
</comment>
<dbReference type="Gene3D" id="1.10.630.10">
    <property type="entry name" value="Cytochrome P450"/>
    <property type="match status" value="1"/>
</dbReference>
<dbReference type="EMBL" id="KV407463">
    <property type="protein sequence ID" value="KZF20229.1"/>
    <property type="molecule type" value="Genomic_DNA"/>
</dbReference>
<dbReference type="Pfam" id="PF00067">
    <property type="entry name" value="p450"/>
    <property type="match status" value="1"/>
</dbReference>
<keyword evidence="3 4" id="KW-0408">Iron</keyword>
<dbReference type="InterPro" id="IPR002401">
    <property type="entry name" value="Cyt_P450_E_grp-I"/>
</dbReference>
<dbReference type="FunCoup" id="A0A165ABW2">
    <property type="interactions" value="1441"/>
</dbReference>
<evidence type="ECO:0000256" key="5">
    <source>
        <dbReference type="RuleBase" id="RU000461"/>
    </source>
</evidence>
<dbReference type="SUPFAM" id="SSF48264">
    <property type="entry name" value="Cytochrome P450"/>
    <property type="match status" value="1"/>
</dbReference>
<evidence type="ECO:0000256" key="1">
    <source>
        <dbReference type="ARBA" id="ARBA00001971"/>
    </source>
</evidence>
<keyword evidence="2 4" id="KW-0479">Metal-binding</keyword>
<evidence type="ECO:0000256" key="4">
    <source>
        <dbReference type="PIRSR" id="PIRSR602401-1"/>
    </source>
</evidence>
<keyword evidence="5" id="KW-0560">Oxidoreductase</keyword>
<accession>A0A165ABW2</accession>
<dbReference type="GO" id="GO:0020037">
    <property type="term" value="F:heme binding"/>
    <property type="evidence" value="ECO:0007669"/>
    <property type="project" value="InterPro"/>
</dbReference>
<dbReference type="PRINTS" id="PR00385">
    <property type="entry name" value="P450"/>
</dbReference>
<proteinExistence type="inferred from homology"/>
<evidence type="ECO:0000256" key="3">
    <source>
        <dbReference type="ARBA" id="ARBA00023004"/>
    </source>
</evidence>
<dbReference type="InParanoid" id="A0A165ABW2"/>
<dbReference type="InterPro" id="IPR001128">
    <property type="entry name" value="Cyt_P450"/>
</dbReference>
<feature type="binding site" description="axial binding residue" evidence="4">
    <location>
        <position position="438"/>
    </location>
    <ligand>
        <name>heme</name>
        <dbReference type="ChEBI" id="CHEBI:30413"/>
    </ligand>
    <ligandPart>
        <name>Fe</name>
        <dbReference type="ChEBI" id="CHEBI:18248"/>
    </ligandPart>
</feature>
<dbReference type="STRING" id="1328760.A0A165ABW2"/>
<reference evidence="6 7" key="1">
    <citation type="journal article" date="2016" name="Fungal Biol.">
        <title>The genome of Xylona heveae provides a window into fungal endophytism.</title>
        <authorList>
            <person name="Gazis R."/>
            <person name="Kuo A."/>
            <person name="Riley R."/>
            <person name="LaButti K."/>
            <person name="Lipzen A."/>
            <person name="Lin J."/>
            <person name="Amirebrahimi M."/>
            <person name="Hesse C.N."/>
            <person name="Spatafora J.W."/>
            <person name="Henrissat B."/>
            <person name="Hainaut M."/>
            <person name="Grigoriev I.V."/>
            <person name="Hibbett D.S."/>
        </authorList>
    </citation>
    <scope>NUCLEOTIDE SEQUENCE [LARGE SCALE GENOMIC DNA]</scope>
    <source>
        <strain evidence="6 7">TC161</strain>
    </source>
</reference>
<dbReference type="GO" id="GO:0003959">
    <property type="term" value="F:NADPH dehydrogenase activity"/>
    <property type="evidence" value="ECO:0007669"/>
    <property type="project" value="EnsemblFungi"/>
</dbReference>
<protein>
    <submittedName>
        <fullName evidence="6">Dit2 protein</fullName>
    </submittedName>
</protein>
<evidence type="ECO:0000313" key="6">
    <source>
        <dbReference type="EMBL" id="KZF20229.1"/>
    </source>
</evidence>
<dbReference type="PROSITE" id="PS00086">
    <property type="entry name" value="CYTOCHROME_P450"/>
    <property type="match status" value="1"/>
</dbReference>
<evidence type="ECO:0000313" key="7">
    <source>
        <dbReference type="Proteomes" id="UP000076632"/>
    </source>
</evidence>
<dbReference type="PANTHER" id="PTHR24305:SF223">
    <property type="entry name" value="CYTOCHROME P450-DIT2"/>
    <property type="match status" value="1"/>
</dbReference>
<dbReference type="OMA" id="FFGSRWN"/>
<dbReference type="OrthoDB" id="1470350at2759"/>
<dbReference type="PANTHER" id="PTHR24305">
    <property type="entry name" value="CYTOCHROME P450"/>
    <property type="match status" value="1"/>
</dbReference>
<dbReference type="GO" id="GO:0016705">
    <property type="term" value="F:oxidoreductase activity, acting on paired donors, with incorporation or reduction of molecular oxygen"/>
    <property type="evidence" value="ECO:0007669"/>
    <property type="project" value="InterPro"/>
</dbReference>
<keyword evidence="5" id="KW-0503">Monooxygenase</keyword>
<dbReference type="GO" id="GO:0005506">
    <property type="term" value="F:iron ion binding"/>
    <property type="evidence" value="ECO:0007669"/>
    <property type="project" value="InterPro"/>
</dbReference>
<keyword evidence="7" id="KW-1185">Reference proteome</keyword>
<comment type="similarity">
    <text evidence="5">Belongs to the cytochrome P450 family.</text>
</comment>
<name>A0A165ABW2_XYLHT</name>
<dbReference type="Proteomes" id="UP000076632">
    <property type="component" value="Unassembled WGS sequence"/>
</dbReference>
<dbReference type="InterPro" id="IPR050121">
    <property type="entry name" value="Cytochrome_P450_monoxygenase"/>
</dbReference>
<dbReference type="AlphaFoldDB" id="A0A165ABW2"/>